<dbReference type="Gene3D" id="1.10.287.950">
    <property type="entry name" value="Methyl-accepting chemotaxis protein"/>
    <property type="match status" value="1"/>
</dbReference>
<keyword evidence="4 9" id="KW-1133">Transmembrane helix</keyword>
<keyword evidence="5 9" id="KW-0472">Membrane</keyword>
<dbReference type="PRINTS" id="PR00260">
    <property type="entry name" value="CHEMTRNSDUCR"/>
</dbReference>
<evidence type="ECO:0000256" key="5">
    <source>
        <dbReference type="ARBA" id="ARBA00023136"/>
    </source>
</evidence>
<feature type="domain" description="HAMP" evidence="11">
    <location>
        <begin position="213"/>
        <end position="267"/>
    </location>
</feature>
<dbReference type="PANTHER" id="PTHR32089:SF119">
    <property type="entry name" value="METHYL-ACCEPTING CHEMOTAXIS PROTEIN CTPL"/>
    <property type="match status" value="1"/>
</dbReference>
<evidence type="ECO:0000256" key="3">
    <source>
        <dbReference type="ARBA" id="ARBA00022692"/>
    </source>
</evidence>
<evidence type="ECO:0008006" key="14">
    <source>
        <dbReference type="Google" id="ProtNLM"/>
    </source>
</evidence>
<feature type="transmembrane region" description="Helical" evidence="9">
    <location>
        <begin position="190"/>
        <end position="212"/>
    </location>
</feature>
<comment type="similarity">
    <text evidence="7">Belongs to the methyl-accepting chemotaxis (MCP) protein family.</text>
</comment>
<dbReference type="PROSITE" id="PS50111">
    <property type="entry name" value="CHEMOTAXIS_TRANSDUC_2"/>
    <property type="match status" value="1"/>
</dbReference>
<feature type="domain" description="Methyl-accepting transducer" evidence="10">
    <location>
        <begin position="272"/>
        <end position="508"/>
    </location>
</feature>
<keyword evidence="3 9" id="KW-0812">Transmembrane</keyword>
<keyword evidence="6 8" id="KW-0807">Transducer</keyword>
<dbReference type="FunFam" id="1.10.287.950:FF:000001">
    <property type="entry name" value="Methyl-accepting chemotaxis sensory transducer"/>
    <property type="match status" value="1"/>
</dbReference>
<dbReference type="SUPFAM" id="SSF58104">
    <property type="entry name" value="Methyl-accepting chemotaxis protein (MCP) signaling domain"/>
    <property type="match status" value="1"/>
</dbReference>
<dbReference type="STRING" id="966.BTA35_0205115"/>
<accession>A0A1T1HG83</accession>
<evidence type="ECO:0000256" key="7">
    <source>
        <dbReference type="ARBA" id="ARBA00029447"/>
    </source>
</evidence>
<dbReference type="AlphaFoldDB" id="A0A1T1HG83"/>
<organism evidence="12 13">
    <name type="scientific">Oceanospirillum linum</name>
    <dbReference type="NCBI Taxonomy" id="966"/>
    <lineage>
        <taxon>Bacteria</taxon>
        <taxon>Pseudomonadati</taxon>
        <taxon>Pseudomonadota</taxon>
        <taxon>Gammaproteobacteria</taxon>
        <taxon>Oceanospirillales</taxon>
        <taxon>Oceanospirillaceae</taxon>
        <taxon>Oceanospirillum</taxon>
    </lineage>
</organism>
<dbReference type="SMART" id="SM00283">
    <property type="entry name" value="MA"/>
    <property type="match status" value="1"/>
</dbReference>
<dbReference type="Pfam" id="PF00015">
    <property type="entry name" value="MCPsignal"/>
    <property type="match status" value="1"/>
</dbReference>
<name>A0A1T1HG83_OCELI</name>
<dbReference type="Pfam" id="PF00672">
    <property type="entry name" value="HAMP"/>
    <property type="match status" value="1"/>
</dbReference>
<evidence type="ECO:0000256" key="2">
    <source>
        <dbReference type="ARBA" id="ARBA00022475"/>
    </source>
</evidence>
<evidence type="ECO:0000256" key="9">
    <source>
        <dbReference type="SAM" id="Phobius"/>
    </source>
</evidence>
<dbReference type="InterPro" id="IPR033480">
    <property type="entry name" value="sCache_2"/>
</dbReference>
<dbReference type="EMBL" id="MTSD02000001">
    <property type="protein sequence ID" value="OOV88848.1"/>
    <property type="molecule type" value="Genomic_DNA"/>
</dbReference>
<evidence type="ECO:0000313" key="12">
    <source>
        <dbReference type="EMBL" id="OOV88848.1"/>
    </source>
</evidence>
<dbReference type="InterPro" id="IPR003660">
    <property type="entry name" value="HAMP_dom"/>
</dbReference>
<dbReference type="InterPro" id="IPR004090">
    <property type="entry name" value="Chemotax_Me-accpt_rcpt"/>
</dbReference>
<dbReference type="CDD" id="cd06225">
    <property type="entry name" value="HAMP"/>
    <property type="match status" value="1"/>
</dbReference>
<dbReference type="SMART" id="SM00304">
    <property type="entry name" value="HAMP"/>
    <property type="match status" value="1"/>
</dbReference>
<protein>
    <recommendedName>
        <fullName evidence="14">Chemotaxis protein</fullName>
    </recommendedName>
</protein>
<reference evidence="12" key="1">
    <citation type="submission" date="2017-02" db="EMBL/GenBank/DDBJ databases">
        <title>Draft Genome Sequence of the Salt Water Bacterium Oceanospirillum linum ATCC 11336.</title>
        <authorList>
            <person name="Trachtenberg A.M."/>
            <person name="Carney J.G."/>
            <person name="Linnane J.D."/>
            <person name="Rheaume B.A."/>
            <person name="Pitts N.L."/>
            <person name="Mykles D.L."/>
            <person name="Maclea K.S."/>
        </authorList>
    </citation>
    <scope>NUCLEOTIDE SEQUENCE [LARGE SCALE GENOMIC DNA]</scope>
    <source>
        <strain evidence="12">ATCC 11336</strain>
    </source>
</reference>
<evidence type="ECO:0000256" key="4">
    <source>
        <dbReference type="ARBA" id="ARBA00022989"/>
    </source>
</evidence>
<keyword evidence="13" id="KW-1185">Reference proteome</keyword>
<dbReference type="GO" id="GO:0006935">
    <property type="term" value="P:chemotaxis"/>
    <property type="evidence" value="ECO:0007669"/>
    <property type="project" value="InterPro"/>
</dbReference>
<sequence>METTFRRIPIQLRIWLLLILAFASISILLVVSLQYSRDGYTEQKTGELRHLSESVISMLDGLNSQVQSGALSLAEAQDQAMELIGPIRFGHNDYFWIQDLEGITLMHVSDKLIGKDLKTIKDVNGKYFFNGMDRALADSGDFITEYSWNRADSDKPVPKISYVLAYKPWGWAIGTGAYIDDIDTQFKRQLVSVLSAAAVIIGIMAVVAGLIARSITRPLKMTVAAMQDISQGEGDLTSRLRVRGNDEITQLTFHFNAFVERIHQVIIQASQSSEAVSAAAEELSSITRESSRTITQQAKETDQVATAIHEMSTTVHEVAQNAGEAAAAANRADEQARQGKTQVEDAIRAIHDLNGQVKNSADVIQTLRSDSENIGSVLDVIRNVAEQTNLLALNAAIEAARAGEHGRGFAVVADEVRTLAQRTQQSTDEIQGMIEQLQSAAMKAVTVIDESLKYTEATEATAIEAGGSLDTILAAVESIRDMNDMIASAAEEQSLVAEEINRNVVNIVDLSQTTSESTDQVNIASDELAGQADTLHNLVRQFKV</sequence>
<evidence type="ECO:0000256" key="6">
    <source>
        <dbReference type="ARBA" id="ARBA00023224"/>
    </source>
</evidence>
<dbReference type="PANTHER" id="PTHR32089">
    <property type="entry name" value="METHYL-ACCEPTING CHEMOTAXIS PROTEIN MCPB"/>
    <property type="match status" value="1"/>
</dbReference>
<evidence type="ECO:0000313" key="13">
    <source>
        <dbReference type="Proteomes" id="UP000190064"/>
    </source>
</evidence>
<dbReference type="Gene3D" id="3.30.450.20">
    <property type="entry name" value="PAS domain"/>
    <property type="match status" value="1"/>
</dbReference>
<feature type="transmembrane region" description="Helical" evidence="9">
    <location>
        <begin position="12"/>
        <end position="35"/>
    </location>
</feature>
<dbReference type="GO" id="GO:0004888">
    <property type="term" value="F:transmembrane signaling receptor activity"/>
    <property type="evidence" value="ECO:0007669"/>
    <property type="project" value="InterPro"/>
</dbReference>
<dbReference type="PROSITE" id="PS50885">
    <property type="entry name" value="HAMP"/>
    <property type="match status" value="1"/>
</dbReference>
<comment type="subcellular location">
    <subcellularLocation>
        <location evidence="1">Cell membrane</location>
        <topology evidence="1">Multi-pass membrane protein</topology>
    </subcellularLocation>
</comment>
<keyword evidence="2" id="KW-1003">Cell membrane</keyword>
<dbReference type="Pfam" id="PF17200">
    <property type="entry name" value="sCache_2"/>
    <property type="match status" value="1"/>
</dbReference>
<dbReference type="RefSeq" id="WP_077243303.1">
    <property type="nucleotide sequence ID" value="NZ_FXTS01000004.1"/>
</dbReference>
<dbReference type="GO" id="GO:0007165">
    <property type="term" value="P:signal transduction"/>
    <property type="evidence" value="ECO:0007669"/>
    <property type="project" value="UniProtKB-KW"/>
</dbReference>
<dbReference type="Proteomes" id="UP000190064">
    <property type="component" value="Unassembled WGS sequence"/>
</dbReference>
<evidence type="ECO:0000259" key="10">
    <source>
        <dbReference type="PROSITE" id="PS50111"/>
    </source>
</evidence>
<dbReference type="CDD" id="cd11386">
    <property type="entry name" value="MCP_signal"/>
    <property type="match status" value="1"/>
</dbReference>
<dbReference type="SMART" id="SM01049">
    <property type="entry name" value="Cache_2"/>
    <property type="match status" value="1"/>
</dbReference>
<evidence type="ECO:0000259" key="11">
    <source>
        <dbReference type="PROSITE" id="PS50885"/>
    </source>
</evidence>
<gene>
    <name evidence="12" type="ORF">BTA35_0205115</name>
</gene>
<comment type="caution">
    <text evidence="12">The sequence shown here is derived from an EMBL/GenBank/DDBJ whole genome shotgun (WGS) entry which is preliminary data.</text>
</comment>
<proteinExistence type="inferred from homology"/>
<evidence type="ECO:0000256" key="1">
    <source>
        <dbReference type="ARBA" id="ARBA00004651"/>
    </source>
</evidence>
<evidence type="ECO:0000256" key="8">
    <source>
        <dbReference type="PROSITE-ProRule" id="PRU00284"/>
    </source>
</evidence>
<dbReference type="GO" id="GO:0005886">
    <property type="term" value="C:plasma membrane"/>
    <property type="evidence" value="ECO:0007669"/>
    <property type="project" value="UniProtKB-SubCell"/>
</dbReference>
<dbReference type="InterPro" id="IPR004089">
    <property type="entry name" value="MCPsignal_dom"/>
</dbReference>